<evidence type="ECO:0000256" key="7">
    <source>
        <dbReference type="SAM" id="MobiDB-lite"/>
    </source>
</evidence>
<feature type="transmembrane region" description="Helical" evidence="8">
    <location>
        <begin position="362"/>
        <end position="383"/>
    </location>
</feature>
<evidence type="ECO:0000256" key="1">
    <source>
        <dbReference type="ARBA" id="ARBA00004141"/>
    </source>
</evidence>
<organism evidence="10 11">
    <name type="scientific">Dioszegia hungarica</name>
    <dbReference type="NCBI Taxonomy" id="4972"/>
    <lineage>
        <taxon>Eukaryota</taxon>
        <taxon>Fungi</taxon>
        <taxon>Dikarya</taxon>
        <taxon>Basidiomycota</taxon>
        <taxon>Agaricomycotina</taxon>
        <taxon>Tremellomycetes</taxon>
        <taxon>Tremellales</taxon>
        <taxon>Bulleribasidiaceae</taxon>
        <taxon>Dioszegia</taxon>
    </lineage>
</organism>
<feature type="transmembrane region" description="Helical" evidence="8">
    <location>
        <begin position="98"/>
        <end position="117"/>
    </location>
</feature>
<feature type="transmembrane region" description="Helical" evidence="8">
    <location>
        <begin position="291"/>
        <end position="311"/>
    </location>
</feature>
<evidence type="ECO:0000313" key="11">
    <source>
        <dbReference type="Proteomes" id="UP001164286"/>
    </source>
</evidence>
<feature type="transmembrane region" description="Helical" evidence="8">
    <location>
        <begin position="217"/>
        <end position="240"/>
    </location>
</feature>
<keyword evidence="2" id="KW-0813">Transport</keyword>
<evidence type="ECO:0000256" key="5">
    <source>
        <dbReference type="ARBA" id="ARBA00023136"/>
    </source>
</evidence>
<keyword evidence="3 8" id="KW-0812">Transmembrane</keyword>
<comment type="similarity">
    <text evidence="6">Belongs to the major facilitator superfamily. Allantoate permease family.</text>
</comment>
<keyword evidence="11" id="KW-1185">Reference proteome</keyword>
<feature type="domain" description="Major facilitator superfamily (MFS) profile" evidence="9">
    <location>
        <begin position="58"/>
        <end position="483"/>
    </location>
</feature>
<evidence type="ECO:0000313" key="10">
    <source>
        <dbReference type="EMBL" id="KAI9635772.1"/>
    </source>
</evidence>
<dbReference type="FunFam" id="1.20.1250.20:FF:000065">
    <property type="entry name" value="Putative MFS pantothenate transporter"/>
    <property type="match status" value="1"/>
</dbReference>
<feature type="transmembrane region" description="Helical" evidence="8">
    <location>
        <begin position="331"/>
        <end position="350"/>
    </location>
</feature>
<keyword evidence="5 8" id="KW-0472">Membrane</keyword>
<gene>
    <name evidence="10" type="ORF">MKK02DRAFT_24570</name>
</gene>
<proteinExistence type="inferred from homology"/>
<protein>
    <submittedName>
        <fullName evidence="10">Major facilitator superfamily domain-containing protein</fullName>
    </submittedName>
</protein>
<feature type="region of interest" description="Disordered" evidence="7">
    <location>
        <begin position="498"/>
        <end position="526"/>
    </location>
</feature>
<dbReference type="InterPro" id="IPR036259">
    <property type="entry name" value="MFS_trans_sf"/>
</dbReference>
<dbReference type="GO" id="GO:0022857">
    <property type="term" value="F:transmembrane transporter activity"/>
    <property type="evidence" value="ECO:0007669"/>
    <property type="project" value="InterPro"/>
</dbReference>
<dbReference type="InterPro" id="IPR020846">
    <property type="entry name" value="MFS_dom"/>
</dbReference>
<dbReference type="SUPFAM" id="SSF103473">
    <property type="entry name" value="MFS general substrate transporter"/>
    <property type="match status" value="1"/>
</dbReference>
<evidence type="ECO:0000259" key="9">
    <source>
        <dbReference type="PROSITE" id="PS50850"/>
    </source>
</evidence>
<dbReference type="AlphaFoldDB" id="A0AA38LSF4"/>
<evidence type="ECO:0000256" key="4">
    <source>
        <dbReference type="ARBA" id="ARBA00022989"/>
    </source>
</evidence>
<sequence>MSFPSTMIGGAPKGHSIHEPETVAIIDPSASIDPQTGAIIEKKSKTERLFVARLDAILLVYCCISQVLKYLDQQNINNAYVSGMKEDLNLMGNEYNFFTTYFNIGYAIFLIPSQIIITRVRPSYWLPALEVCWGTLTLFLFLVQDARQIYAIRAFMGAFEASAYPGALMLLMSWYTPREIAFRIGFYHSCQSIGSMMSGALQAAIQKTLNGSHGLSGWRWMFIIDGIITIVWGFVGLVLIPDFPSNPNPWAFWLNESHLDLARQRTMRFRRADNKKFTLGSIIRTFKQPQIYFFASLYPASVLAQAGYQYFTLFLKSIVDDQGKQVWSTEAINVIPIGGSAITVVTVWVYSYLSDYFQSRWLIVVLQAVWGLVPCIILSVWNVPLGAKYFSYFATYLSLATAPSIFAWMSDLCPHDAESRAFIIGFSIALYYAFGAWSNVLIWPASEVPHYRVAWQTSIALWLLVIIEIAALRYVEMKYIRPRNLRITQQMEADRQFDGADNARLEDEGLDKKDEAMDHVRDVRTA</sequence>
<reference evidence="10" key="1">
    <citation type="journal article" date="2022" name="G3 (Bethesda)">
        <title>High quality genome of the basidiomycete yeast Dioszegia hungarica PDD-24b-2 isolated from cloud water.</title>
        <authorList>
            <person name="Jarrige D."/>
            <person name="Haridas S."/>
            <person name="Bleykasten-Grosshans C."/>
            <person name="Joly M."/>
            <person name="Nadalig T."/>
            <person name="Sancelme M."/>
            <person name="Vuilleumier S."/>
            <person name="Grigoriev I.V."/>
            <person name="Amato P."/>
            <person name="Bringel F."/>
        </authorList>
    </citation>
    <scope>NUCLEOTIDE SEQUENCE</scope>
    <source>
        <strain evidence="10">PDD-24b-2</strain>
    </source>
</reference>
<evidence type="ECO:0000256" key="2">
    <source>
        <dbReference type="ARBA" id="ARBA00022448"/>
    </source>
</evidence>
<feature type="transmembrane region" description="Helical" evidence="8">
    <location>
        <begin position="389"/>
        <end position="409"/>
    </location>
</feature>
<name>A0AA38LSF4_9TREE</name>
<dbReference type="PANTHER" id="PTHR43791">
    <property type="entry name" value="PERMEASE-RELATED"/>
    <property type="match status" value="1"/>
</dbReference>
<accession>A0AA38LSF4</accession>
<comment type="subcellular location">
    <subcellularLocation>
        <location evidence="1">Membrane</location>
        <topology evidence="1">Multi-pass membrane protein</topology>
    </subcellularLocation>
</comment>
<dbReference type="InterPro" id="IPR011701">
    <property type="entry name" value="MFS"/>
</dbReference>
<feature type="transmembrane region" description="Helical" evidence="8">
    <location>
        <begin position="184"/>
        <end position="205"/>
    </location>
</feature>
<evidence type="ECO:0000256" key="6">
    <source>
        <dbReference type="ARBA" id="ARBA00037968"/>
    </source>
</evidence>
<evidence type="ECO:0000256" key="3">
    <source>
        <dbReference type="ARBA" id="ARBA00022692"/>
    </source>
</evidence>
<comment type="caution">
    <text evidence="10">The sequence shown here is derived from an EMBL/GenBank/DDBJ whole genome shotgun (WGS) entry which is preliminary data.</text>
</comment>
<dbReference type="Proteomes" id="UP001164286">
    <property type="component" value="Unassembled WGS sequence"/>
</dbReference>
<feature type="transmembrane region" description="Helical" evidence="8">
    <location>
        <begin position="50"/>
        <end position="68"/>
    </location>
</feature>
<keyword evidence="4 8" id="KW-1133">Transmembrane helix</keyword>
<feature type="transmembrane region" description="Helical" evidence="8">
    <location>
        <begin position="421"/>
        <end position="442"/>
    </location>
</feature>
<dbReference type="RefSeq" id="XP_052945549.1">
    <property type="nucleotide sequence ID" value="XM_053086908.1"/>
</dbReference>
<dbReference type="EMBL" id="JAKWFO010000005">
    <property type="protein sequence ID" value="KAI9635772.1"/>
    <property type="molecule type" value="Genomic_DNA"/>
</dbReference>
<feature type="transmembrane region" description="Helical" evidence="8">
    <location>
        <begin position="149"/>
        <end position="172"/>
    </location>
</feature>
<dbReference type="Pfam" id="PF07690">
    <property type="entry name" value="MFS_1"/>
    <property type="match status" value="1"/>
</dbReference>
<feature type="transmembrane region" description="Helical" evidence="8">
    <location>
        <begin position="124"/>
        <end position="143"/>
    </location>
</feature>
<feature type="transmembrane region" description="Helical" evidence="8">
    <location>
        <begin position="454"/>
        <end position="475"/>
    </location>
</feature>
<dbReference type="PANTHER" id="PTHR43791:SF64">
    <property type="entry name" value="MAJOR FACILITATOR SUPERFAMILY (MFS) PROFILE DOMAIN-CONTAINING PROTEIN"/>
    <property type="match status" value="1"/>
</dbReference>
<dbReference type="GeneID" id="77726109"/>
<dbReference type="GO" id="GO:0016020">
    <property type="term" value="C:membrane"/>
    <property type="evidence" value="ECO:0007669"/>
    <property type="project" value="UniProtKB-SubCell"/>
</dbReference>
<dbReference type="PROSITE" id="PS50850">
    <property type="entry name" value="MFS"/>
    <property type="match status" value="1"/>
</dbReference>
<evidence type="ECO:0000256" key="8">
    <source>
        <dbReference type="SAM" id="Phobius"/>
    </source>
</evidence>
<dbReference type="Gene3D" id="1.20.1250.20">
    <property type="entry name" value="MFS general substrate transporter like domains"/>
    <property type="match status" value="1"/>
</dbReference>